<feature type="active site" description="Proton acceptor" evidence="13">
    <location>
        <position position="343"/>
    </location>
</feature>
<comment type="caution">
    <text evidence="17">The sequence shown here is derived from an EMBL/GenBank/DDBJ whole genome shotgun (WGS) entry which is preliminary data.</text>
</comment>
<keyword evidence="8 13" id="KW-0547">Nucleotide-binding</keyword>
<evidence type="ECO:0000256" key="10">
    <source>
        <dbReference type="ARBA" id="ARBA00022842"/>
    </source>
</evidence>
<dbReference type="InterPro" id="IPR029001">
    <property type="entry name" value="ITPase-like_fam"/>
</dbReference>
<evidence type="ECO:0000256" key="13">
    <source>
        <dbReference type="HAMAP-Rule" id="MF_01405"/>
    </source>
</evidence>
<feature type="binding site" evidence="12">
    <location>
        <position position="83"/>
    </location>
    <ligand>
        <name>phosphate</name>
        <dbReference type="ChEBI" id="CHEBI:43474"/>
        <note>substrate</note>
    </ligand>
</feature>
<keyword evidence="7 13" id="KW-0479">Metal-binding</keyword>
<evidence type="ECO:0000313" key="17">
    <source>
        <dbReference type="EMBL" id="MFC4804426.1"/>
    </source>
</evidence>
<accession>A0ABV9QP09</accession>
<dbReference type="Pfam" id="PF01138">
    <property type="entry name" value="RNase_PH"/>
    <property type="match status" value="1"/>
</dbReference>
<keyword evidence="18" id="KW-1185">Reference proteome</keyword>
<comment type="cofactor">
    <cofactor evidence="13">
        <name>Mg(2+)</name>
        <dbReference type="ChEBI" id="CHEBI:18420"/>
    </cofactor>
    <text evidence="13">Binds 1 Mg(2+) ion per subunit.</text>
</comment>
<evidence type="ECO:0000256" key="5">
    <source>
        <dbReference type="ARBA" id="ARBA00022694"/>
    </source>
</evidence>
<dbReference type="SUPFAM" id="SSF55666">
    <property type="entry name" value="Ribonuclease PH domain 2-like"/>
    <property type="match status" value="1"/>
</dbReference>
<dbReference type="Gene3D" id="3.30.230.70">
    <property type="entry name" value="GHMP Kinase, N-terminal domain"/>
    <property type="match status" value="1"/>
</dbReference>
<evidence type="ECO:0000259" key="15">
    <source>
        <dbReference type="Pfam" id="PF01138"/>
    </source>
</evidence>
<feature type="binding site" evidence="13">
    <location>
        <begin position="454"/>
        <end position="455"/>
    </location>
    <ligand>
        <name>substrate</name>
    </ligand>
</feature>
<dbReference type="InterPro" id="IPR015847">
    <property type="entry name" value="ExoRNase_PH_dom2"/>
</dbReference>
<evidence type="ECO:0000256" key="9">
    <source>
        <dbReference type="ARBA" id="ARBA00022801"/>
    </source>
</evidence>
<dbReference type="Gene3D" id="3.90.950.10">
    <property type="match status" value="1"/>
</dbReference>
<comment type="catalytic activity">
    <reaction evidence="13">
        <text>XTP + H2O = XMP + diphosphate + H(+)</text>
        <dbReference type="Rhea" id="RHEA:28610"/>
        <dbReference type="ChEBI" id="CHEBI:15377"/>
        <dbReference type="ChEBI" id="CHEBI:15378"/>
        <dbReference type="ChEBI" id="CHEBI:33019"/>
        <dbReference type="ChEBI" id="CHEBI:57464"/>
        <dbReference type="ChEBI" id="CHEBI:61314"/>
        <dbReference type="EC" id="3.6.1.66"/>
    </reaction>
</comment>
<feature type="binding site" evidence="13">
    <location>
        <position position="449"/>
    </location>
    <ligand>
        <name>substrate</name>
    </ligand>
</feature>
<name>A0ABV9QP09_9FIRM</name>
<dbReference type="HAMAP" id="MF_00564">
    <property type="entry name" value="RNase_PH"/>
    <property type="match status" value="1"/>
</dbReference>
<comment type="catalytic activity">
    <reaction evidence="13">
        <text>ITP + H2O = IMP + diphosphate + H(+)</text>
        <dbReference type="Rhea" id="RHEA:29399"/>
        <dbReference type="ChEBI" id="CHEBI:15377"/>
        <dbReference type="ChEBI" id="CHEBI:15378"/>
        <dbReference type="ChEBI" id="CHEBI:33019"/>
        <dbReference type="ChEBI" id="CHEBI:58053"/>
        <dbReference type="ChEBI" id="CHEBI:61402"/>
        <dbReference type="EC" id="3.6.1.66"/>
    </reaction>
</comment>
<keyword evidence="6 12" id="KW-0548">Nucleotidyltransferase</keyword>
<feature type="binding site" evidence="13">
    <location>
        <position position="343"/>
    </location>
    <ligand>
        <name>Mg(2+)</name>
        <dbReference type="ChEBI" id="CHEBI:18420"/>
    </ligand>
</feature>
<keyword evidence="5 12" id="KW-0819">tRNA processing</keyword>
<evidence type="ECO:0000256" key="1">
    <source>
        <dbReference type="ARBA" id="ARBA00006678"/>
    </source>
</evidence>
<evidence type="ECO:0000256" key="14">
    <source>
        <dbReference type="RuleBase" id="RU003781"/>
    </source>
</evidence>
<reference evidence="18" key="1">
    <citation type="journal article" date="2019" name="Int. J. Syst. Evol. Microbiol.">
        <title>The Global Catalogue of Microorganisms (GCM) 10K type strain sequencing project: providing services to taxonomists for standard genome sequencing and annotation.</title>
        <authorList>
            <consortium name="The Broad Institute Genomics Platform"/>
            <consortium name="The Broad Institute Genome Sequencing Center for Infectious Disease"/>
            <person name="Wu L."/>
            <person name="Ma J."/>
        </authorList>
    </citation>
    <scope>NUCLEOTIDE SEQUENCE [LARGE SCALE GENOMIC DNA]</scope>
    <source>
        <strain evidence="18">CCUG 46385</strain>
    </source>
</reference>
<dbReference type="CDD" id="cd00515">
    <property type="entry name" value="HAM1"/>
    <property type="match status" value="1"/>
</dbReference>
<keyword evidence="9 13" id="KW-0378">Hydrolase</keyword>
<gene>
    <name evidence="12 17" type="primary">rph</name>
    <name evidence="17" type="ORF">ACFO4R_04955</name>
</gene>
<dbReference type="EC" id="3.6.1.66" evidence="13"/>
<dbReference type="Proteomes" id="UP001595916">
    <property type="component" value="Unassembled WGS sequence"/>
</dbReference>
<keyword evidence="4 12" id="KW-0808">Transferase</keyword>
<feature type="domain" description="Exoribonuclease phosphorolytic" evidence="15">
    <location>
        <begin position="7"/>
        <end position="137"/>
    </location>
</feature>
<feature type="domain" description="Exoribonuclease phosphorolytic" evidence="16">
    <location>
        <begin position="155"/>
        <end position="220"/>
    </location>
</feature>
<dbReference type="InterPro" id="IPR036345">
    <property type="entry name" value="ExoRNase_PH_dom2_sf"/>
</dbReference>
<feature type="binding site" evidence="13">
    <location>
        <begin position="426"/>
        <end position="429"/>
    </location>
    <ligand>
        <name>substrate</name>
    </ligand>
</feature>
<dbReference type="GO" id="GO:0009022">
    <property type="term" value="F:tRNA nucleotidyltransferase activity"/>
    <property type="evidence" value="ECO:0007669"/>
    <property type="project" value="UniProtKB-EC"/>
</dbReference>
<evidence type="ECO:0000256" key="8">
    <source>
        <dbReference type="ARBA" id="ARBA00022741"/>
    </source>
</evidence>
<comment type="similarity">
    <text evidence="1 12">Belongs to the RNase PH family.</text>
</comment>
<dbReference type="CDD" id="cd11362">
    <property type="entry name" value="RNase_PH_bact"/>
    <property type="match status" value="1"/>
</dbReference>
<dbReference type="PANTHER" id="PTHR11953">
    <property type="entry name" value="EXOSOME COMPLEX COMPONENT"/>
    <property type="match status" value="1"/>
</dbReference>
<dbReference type="Pfam" id="PF01725">
    <property type="entry name" value="Ham1p_like"/>
    <property type="match status" value="1"/>
</dbReference>
<evidence type="ECO:0000259" key="16">
    <source>
        <dbReference type="Pfam" id="PF03725"/>
    </source>
</evidence>
<comment type="subunit">
    <text evidence="12">Homohexameric ring arranged as a trimer of dimers.</text>
</comment>
<evidence type="ECO:0000313" key="18">
    <source>
        <dbReference type="Proteomes" id="UP001595916"/>
    </source>
</evidence>
<feature type="binding site" evidence="13">
    <location>
        <begin position="280"/>
        <end position="285"/>
    </location>
    <ligand>
        <name>substrate</name>
    </ligand>
</feature>
<keyword evidence="3 12" id="KW-0820">tRNA-binding</keyword>
<comment type="similarity">
    <text evidence="13 14">Belongs to the HAM1 NTPase family.</text>
</comment>
<dbReference type="Pfam" id="PF03725">
    <property type="entry name" value="RNase_PH_C"/>
    <property type="match status" value="1"/>
</dbReference>
<dbReference type="InterPro" id="IPR001247">
    <property type="entry name" value="ExoRNase_PH_dom1"/>
</dbReference>
<keyword evidence="2 12" id="KW-0698">rRNA processing</keyword>
<dbReference type="InterPro" id="IPR050080">
    <property type="entry name" value="RNase_PH"/>
</dbReference>
<dbReference type="InterPro" id="IPR002381">
    <property type="entry name" value="RNase_PH_bac-type"/>
</dbReference>
<comment type="catalytic activity">
    <reaction evidence="12">
        <text>tRNA(n+1) + phosphate = tRNA(n) + a ribonucleoside 5'-diphosphate</text>
        <dbReference type="Rhea" id="RHEA:10628"/>
        <dbReference type="Rhea" id="RHEA-COMP:17343"/>
        <dbReference type="Rhea" id="RHEA-COMP:17344"/>
        <dbReference type="ChEBI" id="CHEBI:43474"/>
        <dbReference type="ChEBI" id="CHEBI:57930"/>
        <dbReference type="ChEBI" id="CHEBI:173114"/>
        <dbReference type="EC" id="2.7.7.56"/>
    </reaction>
</comment>
<dbReference type="SUPFAM" id="SSF54211">
    <property type="entry name" value="Ribosomal protein S5 domain 2-like"/>
    <property type="match status" value="1"/>
</dbReference>
<keyword evidence="13" id="KW-0546">Nucleotide metabolism</keyword>
<sequence length="472" mass="52719">MNKSDIQLRDLKIETNVNKYAEGSVLISLGDTKVFCTASVEEKVPAFLKGTGTGWVSAEYSMLPRATNFRKQRDSSKGRIDGRSQEIQRLIGRSLRSAIDLTKLGERTIWIDCDVIQADGGTRTASISGAFVAMVLACKKLYCEGVLEEYPVHNFVGAVSVGIFKERYILDLCYELDSKADVDMNIVCNDRYQIVEIQGTSEHDTFSREDLNKLLTLAEAGCKQIFDKQREVLGEEAVSLIEKGVLPLANEVGVNSVKEDLISYLKTYSENEKIDIVVATSNLHKLDEIKKILCFEKVRLLSLKDVDLEGVEIVEDGSTFQENALIKAREICRRTGKPSIADDSGLMVDILKGEPGIYSARYAGSPCDDTANNNLLLENMKPYAEELRLAKFVSAIAIVFPNGFEHTFLGLTNGKIGFEPKGDNGFGYDPLFIVQGHGKTYAEMTEEEKNKVSHRYRALKNFNKYFHDMFQS</sequence>
<comment type="subunit">
    <text evidence="13">Homodimer.</text>
</comment>
<dbReference type="InterPro" id="IPR020568">
    <property type="entry name" value="Ribosomal_Su5_D2-typ_SF"/>
</dbReference>
<evidence type="ECO:0000256" key="3">
    <source>
        <dbReference type="ARBA" id="ARBA00022555"/>
    </source>
</evidence>
<keyword evidence="11" id="KW-0694">RNA-binding</keyword>
<evidence type="ECO:0000256" key="2">
    <source>
        <dbReference type="ARBA" id="ARBA00022552"/>
    </source>
</evidence>
<feature type="binding site" evidence="13">
    <location>
        <position position="344"/>
    </location>
    <ligand>
        <name>substrate</name>
    </ligand>
</feature>
<dbReference type="InterPro" id="IPR018336">
    <property type="entry name" value="RNase_PH_CS"/>
</dbReference>
<evidence type="ECO:0000256" key="6">
    <source>
        <dbReference type="ARBA" id="ARBA00022695"/>
    </source>
</evidence>
<dbReference type="InterPro" id="IPR020922">
    <property type="entry name" value="dITP/XTP_pyrophosphatase"/>
</dbReference>
<keyword evidence="10 13" id="KW-0460">Magnesium</keyword>
<comment type="catalytic activity">
    <reaction evidence="13">
        <text>dITP + H2O = dIMP + diphosphate + H(+)</text>
        <dbReference type="Rhea" id="RHEA:28342"/>
        <dbReference type="ChEBI" id="CHEBI:15377"/>
        <dbReference type="ChEBI" id="CHEBI:15378"/>
        <dbReference type="ChEBI" id="CHEBI:33019"/>
        <dbReference type="ChEBI" id="CHEBI:61194"/>
        <dbReference type="ChEBI" id="CHEBI:61382"/>
        <dbReference type="EC" id="3.6.1.66"/>
    </reaction>
</comment>
<comment type="function">
    <text evidence="13">Pyrophosphatase that catalyzes the hydrolysis of nucleoside triphosphates to their monophosphate derivatives, with a high preference for the non-canonical purine nucleotides XTP (xanthosine triphosphate), dITP (deoxyinosine triphosphate) and ITP. Seems to function as a house-cleaning enzyme that removes non-canonical purine nucleotides from the nucleotide pool, thus preventing their incorporation into DNA/RNA and avoiding chromosomal lesions.</text>
</comment>
<dbReference type="NCBIfam" id="TIGR00042">
    <property type="entry name" value="RdgB/HAM1 family non-canonical purine NTP pyrophosphatase"/>
    <property type="match status" value="1"/>
</dbReference>
<dbReference type="EMBL" id="JBHSHL010000014">
    <property type="protein sequence ID" value="MFC4804426.1"/>
    <property type="molecule type" value="Genomic_DNA"/>
</dbReference>
<evidence type="ECO:0000256" key="12">
    <source>
        <dbReference type="HAMAP-Rule" id="MF_00564"/>
    </source>
</evidence>
<dbReference type="SUPFAM" id="SSF52972">
    <property type="entry name" value="ITPase-like"/>
    <property type="match status" value="1"/>
</dbReference>
<evidence type="ECO:0000256" key="7">
    <source>
        <dbReference type="ARBA" id="ARBA00022723"/>
    </source>
</evidence>
<dbReference type="InterPro" id="IPR027408">
    <property type="entry name" value="PNPase/RNase_PH_dom_sf"/>
</dbReference>
<evidence type="ECO:0000256" key="11">
    <source>
        <dbReference type="ARBA" id="ARBA00022884"/>
    </source>
</evidence>
<dbReference type="HAMAP" id="MF_01405">
    <property type="entry name" value="Non_canon_purine_NTPase"/>
    <property type="match status" value="1"/>
</dbReference>
<proteinExistence type="inferred from homology"/>
<evidence type="ECO:0000256" key="4">
    <source>
        <dbReference type="ARBA" id="ARBA00022679"/>
    </source>
</evidence>
<dbReference type="PANTHER" id="PTHR11953:SF0">
    <property type="entry name" value="EXOSOME COMPLEX COMPONENT RRP41"/>
    <property type="match status" value="1"/>
</dbReference>
<comment type="caution">
    <text evidence="13">Lacks conserved residue(s) required for the propagation of feature annotation.</text>
</comment>
<organism evidence="17 18">
    <name type="scientific">Filifactor villosus</name>
    <dbReference type="NCBI Taxonomy" id="29374"/>
    <lineage>
        <taxon>Bacteria</taxon>
        <taxon>Bacillati</taxon>
        <taxon>Bacillota</taxon>
        <taxon>Clostridia</taxon>
        <taxon>Peptostreptococcales</taxon>
        <taxon>Filifactoraceae</taxon>
        <taxon>Filifactor</taxon>
    </lineage>
</organism>
<dbReference type="NCBIfam" id="TIGR01966">
    <property type="entry name" value="RNasePH"/>
    <property type="match status" value="1"/>
</dbReference>
<comment type="function">
    <text evidence="12">Phosphorolytic 3'-5' exoribonuclease that plays an important role in tRNA 3'-end maturation. Removes nucleotide residues following the 3'-CCA terminus of tRNAs; can also add nucleotides to the ends of RNA molecules by using nucleoside diphosphates as substrates, but this may not be physiologically important. Probably plays a role in initiation of 16S rRNA degradation (leading to ribosome degradation) during starvation.</text>
</comment>
<dbReference type="EC" id="2.7.7.56" evidence="12"/>
<protein>
    <recommendedName>
        <fullName evidence="12 13">Multifunctional fusion protein</fullName>
    </recommendedName>
    <domain>
        <recommendedName>
            <fullName evidence="13">dITP/XTP pyrophosphatase</fullName>
            <ecNumber evidence="13">3.6.1.66</ecNumber>
        </recommendedName>
        <alternativeName>
            <fullName evidence="13">Non-canonical purine NTP pyrophosphatase</fullName>
        </alternativeName>
        <alternativeName>
            <fullName evidence="13">Non-standard purine NTP pyrophosphatase</fullName>
        </alternativeName>
        <alternativeName>
            <fullName evidence="13">Nucleoside-triphosphate diphosphatase</fullName>
        </alternativeName>
        <alternativeName>
            <fullName evidence="13">Nucleoside-triphosphate pyrophosphatase</fullName>
            <shortName evidence="13">NTPase</shortName>
        </alternativeName>
    </domain>
    <domain>
        <recommendedName>
            <fullName evidence="12">Ribonuclease PH</fullName>
            <shortName evidence="12">RNase PH</shortName>
            <ecNumber evidence="12">2.7.7.56</ecNumber>
        </recommendedName>
        <alternativeName>
            <fullName evidence="12">tRNA nucleotidyltransferase</fullName>
        </alternativeName>
    </domain>
</protein>
<dbReference type="InterPro" id="IPR002637">
    <property type="entry name" value="RdgB/HAM1"/>
</dbReference>
<dbReference type="RefSeq" id="WP_379787932.1">
    <property type="nucleotide sequence ID" value="NZ_JBHSHL010000014.1"/>
</dbReference>
<feature type="binding site" evidence="12">
    <location>
        <begin position="121"/>
        <end position="123"/>
    </location>
    <ligand>
        <name>phosphate</name>
        <dbReference type="ChEBI" id="CHEBI:43474"/>
        <note>substrate</note>
    </ligand>
</feature>
<dbReference type="PROSITE" id="PS01277">
    <property type="entry name" value="RIBONUCLEASE_PH"/>
    <property type="match status" value="1"/>
</dbReference>